<proteinExistence type="predicted"/>
<feature type="compositionally biased region" description="Low complexity" evidence="1">
    <location>
        <begin position="29"/>
        <end position="51"/>
    </location>
</feature>
<name>A0A0D0KRU8_VARPD</name>
<protein>
    <recommendedName>
        <fullName evidence="5">Lipoprotein</fullName>
    </recommendedName>
</protein>
<keyword evidence="2" id="KW-0732">Signal</keyword>
<sequence length="103" mass="9377">MSRCQRLQTVGLFLAAGLLLSACDPKPTASGAGAASSSASPAAPSGASPSGIKPADSGDKVDPTSAHKGPSEGGAAVGGMSGQGGASSGGTPAPSGGDGTAPK</sequence>
<feature type="chain" id="PRO_5002226420" description="Lipoprotein" evidence="2">
    <location>
        <begin position="23"/>
        <end position="103"/>
    </location>
</feature>
<evidence type="ECO:0000256" key="2">
    <source>
        <dbReference type="SAM" id="SignalP"/>
    </source>
</evidence>
<organism evidence="3 4">
    <name type="scientific">Variovorax paradoxus</name>
    <dbReference type="NCBI Taxonomy" id="34073"/>
    <lineage>
        <taxon>Bacteria</taxon>
        <taxon>Pseudomonadati</taxon>
        <taxon>Pseudomonadota</taxon>
        <taxon>Betaproteobacteria</taxon>
        <taxon>Burkholderiales</taxon>
        <taxon>Comamonadaceae</taxon>
        <taxon>Variovorax</taxon>
    </lineage>
</organism>
<evidence type="ECO:0000313" key="4">
    <source>
        <dbReference type="Proteomes" id="UP000032067"/>
    </source>
</evidence>
<accession>A0A0D0KRU8</accession>
<reference evidence="3 4" key="1">
    <citation type="submission" date="2014-12" db="EMBL/GenBank/DDBJ databases">
        <title>16Stimator: statistical estimation of ribosomal gene copy numbers from draft genome assemblies.</title>
        <authorList>
            <person name="Perisin M.A."/>
            <person name="Vetter M."/>
            <person name="Gilbert J.A."/>
            <person name="Bergelson J."/>
        </authorList>
    </citation>
    <scope>NUCLEOTIDE SEQUENCE [LARGE SCALE GENOMIC DNA]</scope>
    <source>
        <strain evidence="3 4">MEDvA23</strain>
    </source>
</reference>
<dbReference type="Proteomes" id="UP000032067">
    <property type="component" value="Unassembled WGS sequence"/>
</dbReference>
<comment type="caution">
    <text evidence="3">The sequence shown here is derived from an EMBL/GenBank/DDBJ whole genome shotgun (WGS) entry which is preliminary data.</text>
</comment>
<dbReference type="EMBL" id="JXQQ01000047">
    <property type="protein sequence ID" value="KIQ28812.1"/>
    <property type="molecule type" value="Genomic_DNA"/>
</dbReference>
<dbReference type="PROSITE" id="PS51257">
    <property type="entry name" value="PROKAR_LIPOPROTEIN"/>
    <property type="match status" value="1"/>
</dbReference>
<evidence type="ECO:0000313" key="3">
    <source>
        <dbReference type="EMBL" id="KIQ28812.1"/>
    </source>
</evidence>
<dbReference type="RefSeq" id="WP_042580566.1">
    <property type="nucleotide sequence ID" value="NZ_JXQQ01000047.1"/>
</dbReference>
<feature type="signal peptide" evidence="2">
    <location>
        <begin position="1"/>
        <end position="22"/>
    </location>
</feature>
<evidence type="ECO:0000256" key="1">
    <source>
        <dbReference type="SAM" id="MobiDB-lite"/>
    </source>
</evidence>
<feature type="compositionally biased region" description="Gly residues" evidence="1">
    <location>
        <begin position="71"/>
        <end position="88"/>
    </location>
</feature>
<dbReference type="AlphaFoldDB" id="A0A0D0KRU8"/>
<gene>
    <name evidence="3" type="ORF">RT97_20000</name>
</gene>
<feature type="region of interest" description="Disordered" evidence="1">
    <location>
        <begin position="25"/>
        <end position="103"/>
    </location>
</feature>
<evidence type="ECO:0008006" key="5">
    <source>
        <dbReference type="Google" id="ProtNLM"/>
    </source>
</evidence>